<name>A0AA35QFR3_9HYPO</name>
<reference evidence="1" key="1">
    <citation type="submission" date="2023-01" db="EMBL/GenBank/DDBJ databases">
        <authorList>
            <person name="Piombo E."/>
        </authorList>
    </citation>
    <scope>NUCLEOTIDE SEQUENCE</scope>
</reference>
<proteinExistence type="predicted"/>
<evidence type="ECO:0000313" key="1">
    <source>
        <dbReference type="EMBL" id="CAI6101151.1"/>
    </source>
</evidence>
<evidence type="ECO:0000313" key="2">
    <source>
        <dbReference type="Proteomes" id="UP001160390"/>
    </source>
</evidence>
<keyword evidence="2" id="KW-1185">Reference proteome</keyword>
<comment type="caution">
    <text evidence="1">The sequence shown here is derived from an EMBL/GenBank/DDBJ whole genome shotgun (WGS) entry which is preliminary data.</text>
</comment>
<accession>A0AA35QFR3</accession>
<dbReference type="EMBL" id="CABFNP030001360">
    <property type="protein sequence ID" value="CAI6101151.1"/>
    <property type="molecule type" value="Genomic_DNA"/>
</dbReference>
<protein>
    <submittedName>
        <fullName evidence="1">Uncharacterized protein</fullName>
    </submittedName>
</protein>
<dbReference type="Proteomes" id="UP001160390">
    <property type="component" value="Unassembled WGS sequence"/>
</dbReference>
<organism evidence="1 2">
    <name type="scientific">Clonostachys chloroleuca</name>
    <dbReference type="NCBI Taxonomy" id="1926264"/>
    <lineage>
        <taxon>Eukaryota</taxon>
        <taxon>Fungi</taxon>
        <taxon>Dikarya</taxon>
        <taxon>Ascomycota</taxon>
        <taxon>Pezizomycotina</taxon>
        <taxon>Sordariomycetes</taxon>
        <taxon>Hypocreomycetidae</taxon>
        <taxon>Hypocreales</taxon>
        <taxon>Bionectriaceae</taxon>
        <taxon>Clonostachys</taxon>
    </lineage>
</organism>
<gene>
    <name evidence="1" type="ORF">CCHLO57077_00006372</name>
</gene>
<dbReference type="AlphaFoldDB" id="A0AA35QFR3"/>
<sequence>MLLREMSSSLGTHSLVNCPLDLAIFVKNRTIKGCLAAEVLVEENAKVLEIPEYIRQLRV</sequence>